<dbReference type="AlphaFoldDB" id="F3GRX0"/>
<dbReference type="HOGENOM" id="CLU_3352972_0_0_6"/>
<name>F3GRX0_PSESJ</name>
<evidence type="ECO:0000313" key="2">
    <source>
        <dbReference type="EMBL" id="EGH49823.1"/>
    </source>
</evidence>
<keyword evidence="1" id="KW-0472">Membrane</keyword>
<keyword evidence="1" id="KW-1133">Transmembrane helix</keyword>
<feature type="non-terminal residue" evidence="2">
    <location>
        <position position="1"/>
    </location>
</feature>
<evidence type="ECO:0000313" key="3">
    <source>
        <dbReference type="Proteomes" id="UP000004986"/>
    </source>
</evidence>
<protein>
    <submittedName>
        <fullName evidence="2">Integral membrane protein</fullName>
    </submittedName>
</protein>
<organism evidence="2 3">
    <name type="scientific">Pseudomonas syringae pv. pisi str. 1704B</name>
    <dbReference type="NCBI Taxonomy" id="629263"/>
    <lineage>
        <taxon>Bacteria</taxon>
        <taxon>Pseudomonadati</taxon>
        <taxon>Pseudomonadota</taxon>
        <taxon>Gammaproteobacteria</taxon>
        <taxon>Pseudomonadales</taxon>
        <taxon>Pseudomonadaceae</taxon>
        <taxon>Pseudomonas</taxon>
        <taxon>Pseudomonas syringae</taxon>
    </lineage>
</organism>
<comment type="caution">
    <text evidence="2">The sequence shown here is derived from an EMBL/GenBank/DDBJ whole genome shotgun (WGS) entry which is preliminary data.</text>
</comment>
<keyword evidence="1" id="KW-0812">Transmembrane</keyword>
<feature type="non-terminal residue" evidence="2">
    <location>
        <position position="36"/>
    </location>
</feature>
<dbReference type="Pfam" id="PF01944">
    <property type="entry name" value="SpoIIM"/>
    <property type="match status" value="1"/>
</dbReference>
<evidence type="ECO:0000256" key="1">
    <source>
        <dbReference type="SAM" id="Phobius"/>
    </source>
</evidence>
<dbReference type="InterPro" id="IPR002798">
    <property type="entry name" value="SpoIIM-like"/>
</dbReference>
<reference evidence="2 3" key="1">
    <citation type="journal article" date="2011" name="PLoS Pathog.">
        <title>Dynamic evolution of pathogenicity revealed by sequencing and comparative genomics of 19 Pseudomonas syringae isolates.</title>
        <authorList>
            <person name="Baltrus D.A."/>
            <person name="Nishimura M.T."/>
            <person name="Romanchuk A."/>
            <person name="Chang J.H."/>
            <person name="Mukhtar M.S."/>
            <person name="Cherkis K."/>
            <person name="Roach J."/>
            <person name="Grant S.R."/>
            <person name="Jones C.D."/>
            <person name="Dangl J.L."/>
        </authorList>
    </citation>
    <scope>NUCLEOTIDE SEQUENCE [LARGE SCALE GENOMIC DNA]</scope>
    <source>
        <strain evidence="2 3">1704B</strain>
    </source>
</reference>
<accession>F3GRX0</accession>
<sequence>SAALRIAARASMELVGGVILFLLIAAFIEAYWSSLS</sequence>
<keyword evidence="3" id="KW-1185">Reference proteome</keyword>
<dbReference type="BioCyc" id="PSYR629263:G11X0-8979-MONOMER"/>
<feature type="transmembrane region" description="Helical" evidence="1">
    <location>
        <begin position="12"/>
        <end position="32"/>
    </location>
</feature>
<dbReference type="Proteomes" id="UP000004986">
    <property type="component" value="Unassembled WGS sequence"/>
</dbReference>
<gene>
    <name evidence="2" type="ORF">PSYPI_48455</name>
</gene>
<dbReference type="EMBL" id="AEAI01004759">
    <property type="protein sequence ID" value="EGH49823.1"/>
    <property type="molecule type" value="Genomic_DNA"/>
</dbReference>
<proteinExistence type="predicted"/>